<accession>A0A103Y8U9</accession>
<evidence type="ECO:0000313" key="2">
    <source>
        <dbReference type="Proteomes" id="UP000243975"/>
    </source>
</evidence>
<sequence length="177" mass="19465">MTLSSKIATGSVEHVKELSLVEVTPWKMTTTSDPGMLSPLSEFWTSPTVIAEVDWASNEKVSLTSKEKGVYTNPNPSEKVKLTSLQSPLEIVGRVRSRSVDECEPWTNIEAPAFDLGISPSKEQVIAFVWIILLEIKIRILIKARHDDNAPTERGAWGLEGIRGNGSGSYQDKLAIS</sequence>
<gene>
    <name evidence="1" type="ORF">Ccrd_017017</name>
</gene>
<organism evidence="1 2">
    <name type="scientific">Cynara cardunculus var. scolymus</name>
    <name type="common">Globe artichoke</name>
    <name type="synonym">Cynara scolymus</name>
    <dbReference type="NCBI Taxonomy" id="59895"/>
    <lineage>
        <taxon>Eukaryota</taxon>
        <taxon>Viridiplantae</taxon>
        <taxon>Streptophyta</taxon>
        <taxon>Embryophyta</taxon>
        <taxon>Tracheophyta</taxon>
        <taxon>Spermatophyta</taxon>
        <taxon>Magnoliopsida</taxon>
        <taxon>eudicotyledons</taxon>
        <taxon>Gunneridae</taxon>
        <taxon>Pentapetalae</taxon>
        <taxon>asterids</taxon>
        <taxon>campanulids</taxon>
        <taxon>Asterales</taxon>
        <taxon>Asteraceae</taxon>
        <taxon>Carduoideae</taxon>
        <taxon>Cardueae</taxon>
        <taxon>Carduinae</taxon>
        <taxon>Cynara</taxon>
    </lineage>
</organism>
<proteinExistence type="predicted"/>
<dbReference type="Proteomes" id="UP000243975">
    <property type="component" value="Unassembled WGS sequence"/>
</dbReference>
<keyword evidence="2" id="KW-1185">Reference proteome</keyword>
<dbReference type="AlphaFoldDB" id="A0A103Y8U9"/>
<evidence type="ECO:0000313" key="1">
    <source>
        <dbReference type="EMBL" id="KVI04664.1"/>
    </source>
</evidence>
<name>A0A103Y8U9_CYNCS</name>
<protein>
    <submittedName>
        <fullName evidence="1">Uncharacterized protein</fullName>
    </submittedName>
</protein>
<comment type="caution">
    <text evidence="1">The sequence shown here is derived from an EMBL/GenBank/DDBJ whole genome shotgun (WGS) entry which is preliminary data.</text>
</comment>
<dbReference type="EMBL" id="LEKV01001943">
    <property type="protein sequence ID" value="KVI04664.1"/>
    <property type="molecule type" value="Genomic_DNA"/>
</dbReference>
<dbReference type="Gramene" id="KVI04664">
    <property type="protein sequence ID" value="KVI04664"/>
    <property type="gene ID" value="Ccrd_017017"/>
</dbReference>
<reference evidence="1 2" key="1">
    <citation type="journal article" date="2016" name="Sci. Rep.">
        <title>The genome sequence of the outbreeding globe artichoke constructed de novo incorporating a phase-aware low-pass sequencing strategy of F1 progeny.</title>
        <authorList>
            <person name="Scaglione D."/>
            <person name="Reyes-Chin-Wo S."/>
            <person name="Acquadro A."/>
            <person name="Froenicke L."/>
            <person name="Portis E."/>
            <person name="Beitel C."/>
            <person name="Tirone M."/>
            <person name="Mauro R."/>
            <person name="Lo Monaco A."/>
            <person name="Mauromicale G."/>
            <person name="Faccioli P."/>
            <person name="Cattivelli L."/>
            <person name="Rieseberg L."/>
            <person name="Michelmore R."/>
            <person name="Lanteri S."/>
        </authorList>
    </citation>
    <scope>NUCLEOTIDE SEQUENCE [LARGE SCALE GENOMIC DNA]</scope>
    <source>
        <strain evidence="1">2C</strain>
    </source>
</reference>